<evidence type="ECO:0000313" key="1">
    <source>
        <dbReference type="EMBL" id="KDR79864.1"/>
    </source>
</evidence>
<accession>A0A067TIY2</accession>
<dbReference type="OrthoDB" id="2688364at2759"/>
<dbReference type="Proteomes" id="UP000027222">
    <property type="component" value="Unassembled WGS sequence"/>
</dbReference>
<proteinExistence type="predicted"/>
<dbReference type="AlphaFoldDB" id="A0A067TIY2"/>
<dbReference type="InterPro" id="IPR036047">
    <property type="entry name" value="F-box-like_dom_sf"/>
</dbReference>
<name>A0A067TIY2_GALM3</name>
<reference evidence="2" key="1">
    <citation type="journal article" date="2014" name="Proc. Natl. Acad. Sci. U.S.A.">
        <title>Extensive sampling of basidiomycete genomes demonstrates inadequacy of the white-rot/brown-rot paradigm for wood decay fungi.</title>
        <authorList>
            <person name="Riley R."/>
            <person name="Salamov A.A."/>
            <person name="Brown D.W."/>
            <person name="Nagy L.G."/>
            <person name="Floudas D."/>
            <person name="Held B.W."/>
            <person name="Levasseur A."/>
            <person name="Lombard V."/>
            <person name="Morin E."/>
            <person name="Otillar R."/>
            <person name="Lindquist E.A."/>
            <person name="Sun H."/>
            <person name="LaButti K.M."/>
            <person name="Schmutz J."/>
            <person name="Jabbour D."/>
            <person name="Luo H."/>
            <person name="Baker S.E."/>
            <person name="Pisabarro A.G."/>
            <person name="Walton J.D."/>
            <person name="Blanchette R.A."/>
            <person name="Henrissat B."/>
            <person name="Martin F."/>
            <person name="Cullen D."/>
            <person name="Hibbett D.S."/>
            <person name="Grigoriev I.V."/>
        </authorList>
    </citation>
    <scope>NUCLEOTIDE SEQUENCE [LARGE SCALE GENOMIC DNA]</scope>
    <source>
        <strain evidence="2">CBS 339.88</strain>
    </source>
</reference>
<protein>
    <recommendedName>
        <fullName evidence="3">F-box domain-containing protein</fullName>
    </recommendedName>
</protein>
<dbReference type="Gene3D" id="1.20.1280.50">
    <property type="match status" value="1"/>
</dbReference>
<evidence type="ECO:0008006" key="3">
    <source>
        <dbReference type="Google" id="ProtNLM"/>
    </source>
</evidence>
<dbReference type="EMBL" id="KL142372">
    <property type="protein sequence ID" value="KDR79864.1"/>
    <property type="molecule type" value="Genomic_DNA"/>
</dbReference>
<sequence length="486" mass="54130">MMKSSSLANLGVDVLINIMVFLRPPDIISLRQTCKALQASTMHRIVWIDALEQMMEEHHIPKATFPTASMDRKALEHTALSPAKFSSVMEKSVDNEIHPCSIRILPDHLSKQERLKYRIMSSMGYSEILLVPGGRFLLTSQVVLTPVGKIFLQLWDIGAEGQARVLVESFLEDSPIRLHSLSPMPDGNGFYLFSERLCNPQAIIVHKILAFGPFPSITHVNKQPIPDHVISHSISATRLVCVCYSGTIIVWNFEEQLLASWDSRVRPNADLPLSVHFYADNVLLYHSGQLMLWKIPEMHPDSQGAPLQHQRLSTFSALFEDPDDDDSDAEEDTYLLPQCPWTSGRAGSEFLGISKLSKFGLFRVQHLPRVPGDNIPSVLPSRTAIIPGFDLADVCAGVDMSALQLCNRRLMVSGLASDGNSVYIQMLPVLVDGSMVQPLPRKELFLRNQDLTTSSPQLCPATGRLCIVIGDTDIHILDYIQPPQHS</sequence>
<keyword evidence="2" id="KW-1185">Reference proteome</keyword>
<dbReference type="HOGENOM" id="CLU_033171_0_0_1"/>
<dbReference type="SUPFAM" id="SSF81383">
    <property type="entry name" value="F-box domain"/>
    <property type="match status" value="1"/>
</dbReference>
<evidence type="ECO:0000313" key="2">
    <source>
        <dbReference type="Proteomes" id="UP000027222"/>
    </source>
</evidence>
<organism evidence="1 2">
    <name type="scientific">Galerina marginata (strain CBS 339.88)</name>
    <dbReference type="NCBI Taxonomy" id="685588"/>
    <lineage>
        <taxon>Eukaryota</taxon>
        <taxon>Fungi</taxon>
        <taxon>Dikarya</taxon>
        <taxon>Basidiomycota</taxon>
        <taxon>Agaricomycotina</taxon>
        <taxon>Agaricomycetes</taxon>
        <taxon>Agaricomycetidae</taxon>
        <taxon>Agaricales</taxon>
        <taxon>Agaricineae</taxon>
        <taxon>Strophariaceae</taxon>
        <taxon>Galerina</taxon>
    </lineage>
</organism>
<gene>
    <name evidence="1" type="ORF">GALMADRAFT_1166102</name>
</gene>